<dbReference type="Proteomes" id="UP000547510">
    <property type="component" value="Unassembled WGS sequence"/>
</dbReference>
<proteinExistence type="predicted"/>
<comment type="caution">
    <text evidence="2">The sequence shown here is derived from an EMBL/GenBank/DDBJ whole genome shotgun (WGS) entry which is preliminary data.</text>
</comment>
<accession>A0A841CJ08</accession>
<keyword evidence="1" id="KW-0812">Transmembrane</keyword>
<dbReference type="RefSeq" id="WP_184692531.1">
    <property type="nucleotide sequence ID" value="NZ_JACHJN010000006.1"/>
</dbReference>
<keyword evidence="1" id="KW-1133">Transmembrane helix</keyword>
<reference evidence="2 3" key="1">
    <citation type="submission" date="2020-08" db="EMBL/GenBank/DDBJ databases">
        <title>Genomic Encyclopedia of Type Strains, Phase III (KMG-III): the genomes of soil and plant-associated and newly described type strains.</title>
        <authorList>
            <person name="Whitman W."/>
        </authorList>
    </citation>
    <scope>NUCLEOTIDE SEQUENCE [LARGE SCALE GENOMIC DNA]</scope>
    <source>
        <strain evidence="2 3">CECT 8640</strain>
    </source>
</reference>
<sequence>MNTVDPAQVRHDRDERRRGSPVLLVGAVVASAATLVLGYLAGIGFGELVEQFRTVAVDSVFDDRGDGDPPYRLVWGTFGFLGCILAGHLAAGAARRYQGRPSAPVFPISLASAGHTVGTWVSSRGWRPPLAVGTQVDPIFHRDEAWGLWAWVMYYADRWLPALLLVVTSLVVLQTIRLARRYADMVEERDRLLARGRRVPADVVDVKLRISTNSETGRGRAVGAIVTVCFVDLAGVRHWVIRRTSDVGVVTGAGLAEVLFDPERPTHDRSIFVALRRHPSPGDWLPAD</sequence>
<evidence type="ECO:0000313" key="2">
    <source>
        <dbReference type="EMBL" id="MBB5957431.1"/>
    </source>
</evidence>
<keyword evidence="1" id="KW-0472">Membrane</keyword>
<evidence type="ECO:0008006" key="4">
    <source>
        <dbReference type="Google" id="ProtNLM"/>
    </source>
</evidence>
<feature type="transmembrane region" description="Helical" evidence="1">
    <location>
        <begin position="73"/>
        <end position="91"/>
    </location>
</feature>
<evidence type="ECO:0000313" key="3">
    <source>
        <dbReference type="Proteomes" id="UP000547510"/>
    </source>
</evidence>
<name>A0A841CJ08_9PSEU</name>
<gene>
    <name evidence="2" type="ORF">FHS29_004026</name>
</gene>
<feature type="transmembrane region" description="Helical" evidence="1">
    <location>
        <begin position="159"/>
        <end position="179"/>
    </location>
</feature>
<organism evidence="2 3">
    <name type="scientific">Saccharothrix tamanrassetensis</name>
    <dbReference type="NCBI Taxonomy" id="1051531"/>
    <lineage>
        <taxon>Bacteria</taxon>
        <taxon>Bacillati</taxon>
        <taxon>Actinomycetota</taxon>
        <taxon>Actinomycetes</taxon>
        <taxon>Pseudonocardiales</taxon>
        <taxon>Pseudonocardiaceae</taxon>
        <taxon>Saccharothrix</taxon>
    </lineage>
</organism>
<evidence type="ECO:0000256" key="1">
    <source>
        <dbReference type="SAM" id="Phobius"/>
    </source>
</evidence>
<dbReference type="AlphaFoldDB" id="A0A841CJ08"/>
<keyword evidence="3" id="KW-1185">Reference proteome</keyword>
<dbReference type="EMBL" id="JACHJN010000006">
    <property type="protein sequence ID" value="MBB5957431.1"/>
    <property type="molecule type" value="Genomic_DNA"/>
</dbReference>
<feature type="transmembrane region" description="Helical" evidence="1">
    <location>
        <begin position="21"/>
        <end position="45"/>
    </location>
</feature>
<protein>
    <recommendedName>
        <fullName evidence="4">DUF3592 domain-containing protein</fullName>
    </recommendedName>
</protein>